<evidence type="ECO:0000256" key="6">
    <source>
        <dbReference type="ARBA" id="ARBA00023216"/>
    </source>
</evidence>
<dbReference type="FunFam" id="1.10.220.10:FF:000002">
    <property type="entry name" value="Annexin"/>
    <property type="match status" value="1"/>
</dbReference>
<dbReference type="PROSITE" id="PS51897">
    <property type="entry name" value="ANNEXIN_2"/>
    <property type="match status" value="4"/>
</dbReference>
<dbReference type="SUPFAM" id="SSF47874">
    <property type="entry name" value="Annexin"/>
    <property type="match status" value="1"/>
</dbReference>
<dbReference type="GO" id="GO:0005737">
    <property type="term" value="C:cytoplasm"/>
    <property type="evidence" value="ECO:0007669"/>
    <property type="project" value="TreeGrafter"/>
</dbReference>
<dbReference type="GO" id="GO:0005509">
    <property type="term" value="F:calcium ion binding"/>
    <property type="evidence" value="ECO:0007669"/>
    <property type="project" value="InterPro"/>
</dbReference>
<comment type="caution">
    <text evidence="8">The sequence shown here is derived from an EMBL/GenBank/DDBJ whole genome shotgun (WGS) entry which is preliminary data.</text>
</comment>
<organism evidence="8 9">
    <name type="scientific">Patella caerulea</name>
    <name type="common">Rayed Mediterranean limpet</name>
    <dbReference type="NCBI Taxonomy" id="87958"/>
    <lineage>
        <taxon>Eukaryota</taxon>
        <taxon>Metazoa</taxon>
        <taxon>Spiralia</taxon>
        <taxon>Lophotrochozoa</taxon>
        <taxon>Mollusca</taxon>
        <taxon>Gastropoda</taxon>
        <taxon>Patellogastropoda</taxon>
        <taxon>Patelloidea</taxon>
        <taxon>Patellidae</taxon>
        <taxon>Patella</taxon>
    </lineage>
</organism>
<dbReference type="EMBL" id="JAZGQO010000008">
    <property type="protein sequence ID" value="KAK6179018.1"/>
    <property type="molecule type" value="Genomic_DNA"/>
</dbReference>
<evidence type="ECO:0000256" key="7">
    <source>
        <dbReference type="ARBA" id="ARBA00023302"/>
    </source>
</evidence>
<dbReference type="Proteomes" id="UP001347796">
    <property type="component" value="Unassembled WGS sequence"/>
</dbReference>
<keyword evidence="6" id="KW-0041">Annexin</keyword>
<dbReference type="FunFam" id="1.10.220.10:FF:000003">
    <property type="entry name" value="Annexin"/>
    <property type="match status" value="1"/>
</dbReference>
<evidence type="ECO:0000313" key="8">
    <source>
        <dbReference type="EMBL" id="KAK6179018.1"/>
    </source>
</evidence>
<keyword evidence="3" id="KW-0479">Metal-binding</keyword>
<evidence type="ECO:0000256" key="2">
    <source>
        <dbReference type="ARBA" id="ARBA00011738"/>
    </source>
</evidence>
<dbReference type="InterPro" id="IPR001464">
    <property type="entry name" value="Annexin"/>
</dbReference>
<dbReference type="PRINTS" id="PR00196">
    <property type="entry name" value="ANNEXIN"/>
</dbReference>
<dbReference type="AlphaFoldDB" id="A0AAN8JRZ7"/>
<evidence type="ECO:0008006" key="10">
    <source>
        <dbReference type="Google" id="ProtNLM"/>
    </source>
</evidence>
<sequence>MAAVYHEGTIKGVDPDKFNAEKAAERLRNAMKKLGVDVAEIISVLGDHNNLQRQSIKTQYKTMYGQDLVDDLESELSGHLEELCVTLLMPSRYFDAYGLRHAMQRIGTKEIILTDILASRSNQEIQEIKQVYKNDLYQVELEDDIKSETFGDYEKVLLGLLQGNRDESQSVDYSVVDKDVKDLLDSGVKRKGTDEETFTRILVSRSIPHLKAVLDKYTKLEQDIKSETSGDLQTAYLAIVRFVKDPLEYFARCFYESFAGPGTDDERLIQLVVSHCEVDLKDIGLVYQRLYKQNLTDAIKAECHGDYGKLISKIVTSNDDVTLSEV</sequence>
<proteinExistence type="inferred from homology"/>
<evidence type="ECO:0000256" key="4">
    <source>
        <dbReference type="ARBA" id="ARBA00022737"/>
    </source>
</evidence>
<dbReference type="InterPro" id="IPR018502">
    <property type="entry name" value="Annexin_repeat"/>
</dbReference>
<keyword evidence="7" id="KW-0111">Calcium/phospholipid-binding</keyword>
<dbReference type="FunFam" id="1.10.220.10:FF:000005">
    <property type="entry name" value="Annexin"/>
    <property type="match status" value="1"/>
</dbReference>
<keyword evidence="9" id="KW-1185">Reference proteome</keyword>
<dbReference type="SMART" id="SM00335">
    <property type="entry name" value="ANX"/>
    <property type="match status" value="4"/>
</dbReference>
<dbReference type="InterPro" id="IPR037104">
    <property type="entry name" value="Annexin_sf"/>
</dbReference>
<keyword evidence="4" id="KW-0677">Repeat</keyword>
<reference evidence="8 9" key="1">
    <citation type="submission" date="2024-01" db="EMBL/GenBank/DDBJ databases">
        <title>The genome of the rayed Mediterranean limpet Patella caerulea (Linnaeus, 1758).</title>
        <authorList>
            <person name="Anh-Thu Weber A."/>
            <person name="Halstead-Nussloch G."/>
        </authorList>
    </citation>
    <scope>NUCLEOTIDE SEQUENCE [LARGE SCALE GENOMIC DNA]</scope>
    <source>
        <strain evidence="8">AATW-2023a</strain>
        <tissue evidence="8">Whole specimen</tissue>
    </source>
</reference>
<keyword evidence="5" id="KW-0106">Calcium</keyword>
<protein>
    <recommendedName>
        <fullName evidence="10">Annexin</fullName>
    </recommendedName>
</protein>
<accession>A0AAN8JRZ7</accession>
<dbReference type="Pfam" id="PF00191">
    <property type="entry name" value="Annexin"/>
    <property type="match status" value="4"/>
</dbReference>
<dbReference type="PANTHER" id="PTHR10502">
    <property type="entry name" value="ANNEXIN"/>
    <property type="match status" value="1"/>
</dbReference>
<dbReference type="GO" id="GO:0005544">
    <property type="term" value="F:calcium-dependent phospholipid binding"/>
    <property type="evidence" value="ECO:0007669"/>
    <property type="project" value="UniProtKB-KW"/>
</dbReference>
<evidence type="ECO:0000256" key="3">
    <source>
        <dbReference type="ARBA" id="ARBA00022723"/>
    </source>
</evidence>
<dbReference type="GO" id="GO:0012506">
    <property type="term" value="C:vesicle membrane"/>
    <property type="evidence" value="ECO:0007669"/>
    <property type="project" value="TreeGrafter"/>
</dbReference>
<dbReference type="GO" id="GO:0001786">
    <property type="term" value="F:phosphatidylserine binding"/>
    <property type="evidence" value="ECO:0007669"/>
    <property type="project" value="TreeGrafter"/>
</dbReference>
<dbReference type="Gene3D" id="1.10.220.10">
    <property type="entry name" value="Annexin"/>
    <property type="match status" value="4"/>
</dbReference>
<comment type="subunit">
    <text evidence="2">Homodimer.</text>
</comment>
<evidence type="ECO:0000313" key="9">
    <source>
        <dbReference type="Proteomes" id="UP001347796"/>
    </source>
</evidence>
<name>A0AAN8JRZ7_PATCE</name>
<gene>
    <name evidence="8" type="ORF">SNE40_011469</name>
</gene>
<dbReference type="GO" id="GO:0005634">
    <property type="term" value="C:nucleus"/>
    <property type="evidence" value="ECO:0007669"/>
    <property type="project" value="TreeGrafter"/>
</dbReference>
<comment type="similarity">
    <text evidence="1">Belongs to the annexin family.</text>
</comment>
<evidence type="ECO:0000256" key="1">
    <source>
        <dbReference type="ARBA" id="ARBA00007831"/>
    </source>
</evidence>
<dbReference type="GO" id="GO:0005886">
    <property type="term" value="C:plasma membrane"/>
    <property type="evidence" value="ECO:0007669"/>
    <property type="project" value="TreeGrafter"/>
</dbReference>
<dbReference type="PANTHER" id="PTHR10502:SF102">
    <property type="entry name" value="ANNEXIN B11"/>
    <property type="match status" value="1"/>
</dbReference>
<evidence type="ECO:0000256" key="5">
    <source>
        <dbReference type="ARBA" id="ARBA00022837"/>
    </source>
</evidence>